<dbReference type="HAMAP" id="MF_00104">
    <property type="entry name" value="RNase_III"/>
    <property type="match status" value="1"/>
</dbReference>
<keyword evidence="10" id="KW-0963">Cytoplasm</keyword>
<dbReference type="PROSITE" id="PS50142">
    <property type="entry name" value="RNASE_3_2"/>
    <property type="match status" value="1"/>
</dbReference>
<dbReference type="KEGG" id="bsan:CHH28_11150"/>
<dbReference type="InterPro" id="IPR000999">
    <property type="entry name" value="RNase_III_dom"/>
</dbReference>
<dbReference type="GO" id="GO:0019843">
    <property type="term" value="F:rRNA binding"/>
    <property type="evidence" value="ECO:0007669"/>
    <property type="project" value="UniProtKB-KW"/>
</dbReference>
<keyword evidence="8 10" id="KW-0378">Hydrolase</keyword>
<dbReference type="SUPFAM" id="SSF69065">
    <property type="entry name" value="RNase III domain-like"/>
    <property type="match status" value="1"/>
</dbReference>
<sequence length="230" mass="25773">MNDPLLKLGQRLHYAFADEKLAQLALTHRSKGGKNNERLEFLGDSILSLIISDALFKQFPQAKEGKLTRLRSQLVRGKTLASVAREFELGEFLILGSSVIKSGEHRRESILADTVEALIGAIYLESGLEKTREVVLIWYQSRLQDLTLEDPVKDAKTRLQEYQQKHRLRLPVYDVQSVVGPTNEQVFTVSCSVPELASPLTAKGNSRRHAEQAAAERVLKQLGLQNQEGV</sequence>
<dbReference type="PANTHER" id="PTHR11207:SF0">
    <property type="entry name" value="RIBONUCLEASE 3"/>
    <property type="match status" value="1"/>
</dbReference>
<dbReference type="NCBIfam" id="TIGR02191">
    <property type="entry name" value="RNaseIII"/>
    <property type="match status" value="1"/>
</dbReference>
<dbReference type="SMART" id="SM00535">
    <property type="entry name" value="RIBOc"/>
    <property type="match status" value="1"/>
</dbReference>
<dbReference type="SUPFAM" id="SSF54768">
    <property type="entry name" value="dsRNA-binding domain-like"/>
    <property type="match status" value="1"/>
</dbReference>
<evidence type="ECO:0000256" key="9">
    <source>
        <dbReference type="ARBA" id="ARBA00022884"/>
    </source>
</evidence>
<feature type="binding site" evidence="10">
    <location>
        <position position="40"/>
    </location>
    <ligand>
        <name>Mg(2+)</name>
        <dbReference type="ChEBI" id="CHEBI:18420"/>
    </ligand>
</feature>
<dbReference type="GO" id="GO:0003725">
    <property type="term" value="F:double-stranded RNA binding"/>
    <property type="evidence" value="ECO:0007669"/>
    <property type="project" value="TreeGrafter"/>
</dbReference>
<dbReference type="Proteomes" id="UP000202440">
    <property type="component" value="Chromosome"/>
</dbReference>
<feature type="active site" evidence="10">
    <location>
        <position position="44"/>
    </location>
</feature>
<dbReference type="Gene3D" id="1.10.1520.10">
    <property type="entry name" value="Ribonuclease III domain"/>
    <property type="match status" value="1"/>
</dbReference>
<dbReference type="OrthoDB" id="9805026at2"/>
<keyword evidence="7 10" id="KW-0255">Endonuclease</keyword>
<dbReference type="GO" id="GO:0006364">
    <property type="term" value="P:rRNA processing"/>
    <property type="evidence" value="ECO:0007669"/>
    <property type="project" value="UniProtKB-UniRule"/>
</dbReference>
<dbReference type="InterPro" id="IPR011907">
    <property type="entry name" value="RNase_III"/>
</dbReference>
<comment type="function">
    <text evidence="10">Digests double-stranded RNA. Involved in the processing of primary rRNA transcript to yield the immediate precursors to the large and small rRNAs (23S and 16S). Processes some mRNAs, and tRNAs when they are encoded in the rRNA operon. Processes pre-crRNA and tracrRNA of type II CRISPR loci if present in the organism.</text>
</comment>
<organism evidence="13 14">
    <name type="scientific">Bacterioplanes sanyensis</name>
    <dbReference type="NCBI Taxonomy" id="1249553"/>
    <lineage>
        <taxon>Bacteria</taxon>
        <taxon>Pseudomonadati</taxon>
        <taxon>Pseudomonadota</taxon>
        <taxon>Gammaproteobacteria</taxon>
        <taxon>Oceanospirillales</taxon>
        <taxon>Oceanospirillaceae</taxon>
        <taxon>Bacterioplanes</taxon>
    </lineage>
</organism>
<comment type="subunit">
    <text evidence="10">Homodimer.</text>
</comment>
<dbReference type="EMBL" id="CP022530">
    <property type="protein sequence ID" value="ASP39200.1"/>
    <property type="molecule type" value="Genomic_DNA"/>
</dbReference>
<dbReference type="GO" id="GO:0005737">
    <property type="term" value="C:cytoplasm"/>
    <property type="evidence" value="ECO:0007669"/>
    <property type="project" value="UniProtKB-SubCell"/>
</dbReference>
<keyword evidence="10" id="KW-0460">Magnesium</keyword>
<evidence type="ECO:0000313" key="14">
    <source>
        <dbReference type="Proteomes" id="UP000202440"/>
    </source>
</evidence>
<dbReference type="RefSeq" id="WP_094060380.1">
    <property type="nucleotide sequence ID" value="NZ_CP022530.1"/>
</dbReference>
<comment type="cofactor">
    <cofactor evidence="10">
        <name>Mg(2+)</name>
        <dbReference type="ChEBI" id="CHEBI:18420"/>
    </cofactor>
</comment>
<dbReference type="CDD" id="cd10845">
    <property type="entry name" value="DSRM_RNAse_III_family"/>
    <property type="match status" value="1"/>
</dbReference>
<keyword evidence="14" id="KW-1185">Reference proteome</keyword>
<dbReference type="GO" id="GO:0006397">
    <property type="term" value="P:mRNA processing"/>
    <property type="evidence" value="ECO:0007669"/>
    <property type="project" value="UniProtKB-UniRule"/>
</dbReference>
<dbReference type="AlphaFoldDB" id="A0A222FK93"/>
<dbReference type="InterPro" id="IPR014720">
    <property type="entry name" value="dsRBD_dom"/>
</dbReference>
<evidence type="ECO:0000259" key="11">
    <source>
        <dbReference type="PROSITE" id="PS50137"/>
    </source>
</evidence>
<name>A0A222FK93_9GAMM</name>
<evidence type="ECO:0000256" key="5">
    <source>
        <dbReference type="ARBA" id="ARBA00022694"/>
    </source>
</evidence>
<dbReference type="SMART" id="SM00358">
    <property type="entry name" value="DSRM"/>
    <property type="match status" value="1"/>
</dbReference>
<dbReference type="Gene3D" id="3.30.160.20">
    <property type="match status" value="1"/>
</dbReference>
<dbReference type="GO" id="GO:0004525">
    <property type="term" value="F:ribonuclease III activity"/>
    <property type="evidence" value="ECO:0007669"/>
    <property type="project" value="UniProtKB-UniRule"/>
</dbReference>
<keyword evidence="4 10" id="KW-0507">mRNA processing</keyword>
<dbReference type="FunFam" id="1.10.1520.10:FF:000001">
    <property type="entry name" value="Ribonuclease 3"/>
    <property type="match status" value="1"/>
</dbReference>
<evidence type="ECO:0000256" key="1">
    <source>
        <dbReference type="ARBA" id="ARBA00000109"/>
    </source>
</evidence>
<feature type="domain" description="RNase III" evidence="12">
    <location>
        <begin position="5"/>
        <end position="127"/>
    </location>
</feature>
<proteinExistence type="inferred from homology"/>
<gene>
    <name evidence="10" type="primary">rnc</name>
    <name evidence="13" type="ORF">CHH28_11150</name>
</gene>
<accession>A0A222FK93</accession>
<feature type="binding site" evidence="10">
    <location>
        <position position="116"/>
    </location>
    <ligand>
        <name>Mg(2+)</name>
        <dbReference type="ChEBI" id="CHEBI:18420"/>
    </ligand>
</feature>
<feature type="binding site" evidence="10">
    <location>
        <position position="113"/>
    </location>
    <ligand>
        <name>Mg(2+)</name>
        <dbReference type="ChEBI" id="CHEBI:18420"/>
    </ligand>
</feature>
<dbReference type="PROSITE" id="PS50137">
    <property type="entry name" value="DS_RBD"/>
    <property type="match status" value="1"/>
</dbReference>
<dbReference type="EC" id="3.1.26.3" evidence="10"/>
<keyword evidence="9 10" id="KW-0694">RNA-binding</keyword>
<evidence type="ECO:0000256" key="3">
    <source>
        <dbReference type="ARBA" id="ARBA00022552"/>
    </source>
</evidence>
<dbReference type="PANTHER" id="PTHR11207">
    <property type="entry name" value="RIBONUCLEASE III"/>
    <property type="match status" value="1"/>
</dbReference>
<dbReference type="Pfam" id="PF00035">
    <property type="entry name" value="dsrm"/>
    <property type="match status" value="1"/>
</dbReference>
<keyword evidence="5 10" id="KW-0819">tRNA processing</keyword>
<evidence type="ECO:0000256" key="8">
    <source>
        <dbReference type="ARBA" id="ARBA00022801"/>
    </source>
</evidence>
<protein>
    <recommendedName>
        <fullName evidence="10">Ribonuclease 3</fullName>
        <ecNumber evidence="10">3.1.26.3</ecNumber>
    </recommendedName>
    <alternativeName>
        <fullName evidence="10">Ribonuclease III</fullName>
        <shortName evidence="10">RNase III</shortName>
    </alternativeName>
</protein>
<dbReference type="Pfam" id="PF14622">
    <property type="entry name" value="Ribonucleas_3_3"/>
    <property type="match status" value="1"/>
</dbReference>
<evidence type="ECO:0000256" key="10">
    <source>
        <dbReference type="HAMAP-Rule" id="MF_00104"/>
    </source>
</evidence>
<keyword evidence="10" id="KW-0479">Metal-binding</keyword>
<dbReference type="InterPro" id="IPR036389">
    <property type="entry name" value="RNase_III_sf"/>
</dbReference>
<comment type="similarity">
    <text evidence="2">Belongs to the ribonuclease III family.</text>
</comment>
<feature type="domain" description="DRBM" evidence="11">
    <location>
        <begin position="154"/>
        <end position="224"/>
    </location>
</feature>
<keyword evidence="3 10" id="KW-0698">rRNA processing</keyword>
<evidence type="ECO:0000256" key="4">
    <source>
        <dbReference type="ARBA" id="ARBA00022664"/>
    </source>
</evidence>
<evidence type="ECO:0000313" key="13">
    <source>
        <dbReference type="EMBL" id="ASP39200.1"/>
    </source>
</evidence>
<evidence type="ECO:0000256" key="7">
    <source>
        <dbReference type="ARBA" id="ARBA00022759"/>
    </source>
</evidence>
<keyword evidence="10" id="KW-0699">rRNA-binding</keyword>
<dbReference type="GO" id="GO:0010468">
    <property type="term" value="P:regulation of gene expression"/>
    <property type="evidence" value="ECO:0007669"/>
    <property type="project" value="TreeGrafter"/>
</dbReference>
<keyword evidence="6 10" id="KW-0540">Nuclease</keyword>
<evidence type="ECO:0000256" key="2">
    <source>
        <dbReference type="ARBA" id="ARBA00010183"/>
    </source>
</evidence>
<dbReference type="GO" id="GO:0008033">
    <property type="term" value="P:tRNA processing"/>
    <property type="evidence" value="ECO:0007669"/>
    <property type="project" value="UniProtKB-KW"/>
</dbReference>
<evidence type="ECO:0000259" key="12">
    <source>
        <dbReference type="PROSITE" id="PS50142"/>
    </source>
</evidence>
<dbReference type="PROSITE" id="PS00517">
    <property type="entry name" value="RNASE_3_1"/>
    <property type="match status" value="1"/>
</dbReference>
<comment type="subcellular location">
    <subcellularLocation>
        <location evidence="10">Cytoplasm</location>
    </subcellularLocation>
</comment>
<reference evidence="13 14" key="1">
    <citation type="submission" date="2017-07" db="EMBL/GenBank/DDBJ databases">
        <title>Annotated genome sequence of Bacterioplanes sanyensis isolated from Red Sea.</title>
        <authorList>
            <person name="Rehman Z.U."/>
        </authorList>
    </citation>
    <scope>NUCLEOTIDE SEQUENCE [LARGE SCALE GENOMIC DNA]</scope>
    <source>
        <strain evidence="13 14">NV9</strain>
    </source>
</reference>
<feature type="active site" evidence="10">
    <location>
        <position position="116"/>
    </location>
</feature>
<dbReference type="CDD" id="cd00593">
    <property type="entry name" value="RIBOc"/>
    <property type="match status" value="1"/>
</dbReference>
<evidence type="ECO:0000256" key="6">
    <source>
        <dbReference type="ARBA" id="ARBA00022722"/>
    </source>
</evidence>
<dbReference type="GO" id="GO:0046872">
    <property type="term" value="F:metal ion binding"/>
    <property type="evidence" value="ECO:0007669"/>
    <property type="project" value="UniProtKB-KW"/>
</dbReference>
<comment type="catalytic activity">
    <reaction evidence="1 10">
        <text>Endonucleolytic cleavage to 5'-phosphomonoester.</text>
        <dbReference type="EC" id="3.1.26.3"/>
    </reaction>
</comment>